<keyword evidence="2" id="KW-1185">Reference proteome</keyword>
<sequence length="108" mass="12092">MSLPKKGSRKISVDGQDYRWSIRSKPTYSEGAFACGMTAAAELYDSPVSTLLIVFDAPRPDNWLLQDGKNITPKMIEASIKASIEDGWKPKEKEGFKFEFKAINNGQF</sequence>
<protein>
    <submittedName>
        <fullName evidence="1">Uncharacterized protein</fullName>
    </submittedName>
</protein>
<evidence type="ECO:0000313" key="2">
    <source>
        <dbReference type="Proteomes" id="UP001249020"/>
    </source>
</evidence>
<comment type="caution">
    <text evidence="1">The sequence shown here is derived from an EMBL/GenBank/DDBJ whole genome shotgun (WGS) entry which is preliminary data.</text>
</comment>
<reference evidence="1 2" key="1">
    <citation type="submission" date="2023-09" db="EMBL/GenBank/DDBJ databases">
        <authorList>
            <person name="Rey-Velasco X."/>
        </authorList>
    </citation>
    <scope>NUCLEOTIDE SEQUENCE [LARGE SCALE GENOMIC DNA]</scope>
    <source>
        <strain evidence="1 2">W409</strain>
    </source>
</reference>
<evidence type="ECO:0000313" key="1">
    <source>
        <dbReference type="EMBL" id="MDT0584361.1"/>
    </source>
</evidence>
<proteinExistence type="predicted"/>
<dbReference type="AlphaFoldDB" id="A0AAW8R8C5"/>
<name>A0AAW8R8C5_9ALTE</name>
<dbReference type="Proteomes" id="UP001249020">
    <property type="component" value="Unassembled WGS sequence"/>
</dbReference>
<accession>A0AAW8R8C5</accession>
<dbReference type="EMBL" id="JAVRIE010000012">
    <property type="protein sequence ID" value="MDT0584361.1"/>
    <property type="molecule type" value="Genomic_DNA"/>
</dbReference>
<dbReference type="RefSeq" id="WP_311363132.1">
    <property type="nucleotide sequence ID" value="NZ_JAVRIE010000012.1"/>
</dbReference>
<organism evidence="1 2">
    <name type="scientific">Brumicola blandensis</name>
    <dbReference type="NCBI Taxonomy" id="3075611"/>
    <lineage>
        <taxon>Bacteria</taxon>
        <taxon>Pseudomonadati</taxon>
        <taxon>Pseudomonadota</taxon>
        <taxon>Gammaproteobacteria</taxon>
        <taxon>Alteromonadales</taxon>
        <taxon>Alteromonadaceae</taxon>
        <taxon>Brumicola</taxon>
    </lineage>
</organism>
<gene>
    <name evidence="1" type="ORF">RM544_17560</name>
</gene>